<keyword evidence="1" id="KW-0521">NADP</keyword>
<evidence type="ECO:0000256" key="1">
    <source>
        <dbReference type="ARBA" id="ARBA00022857"/>
    </source>
</evidence>
<dbReference type="SUPFAM" id="SSF51735">
    <property type="entry name" value="NAD(P)-binding Rossmann-fold domains"/>
    <property type="match status" value="1"/>
</dbReference>
<dbReference type="Gene3D" id="3.90.180.10">
    <property type="entry name" value="Medium-chain alcohol dehydrogenases, catalytic domain"/>
    <property type="match status" value="1"/>
</dbReference>
<evidence type="ECO:0000256" key="2">
    <source>
        <dbReference type="ARBA" id="ARBA00023002"/>
    </source>
</evidence>
<feature type="domain" description="Enoyl reductase (ER)" evidence="3">
    <location>
        <begin position="17"/>
        <end position="330"/>
    </location>
</feature>
<dbReference type="InterPro" id="IPR020843">
    <property type="entry name" value="ER"/>
</dbReference>
<comment type="caution">
    <text evidence="4">The sequence shown here is derived from an EMBL/GenBank/DDBJ whole genome shotgun (WGS) entry which is preliminary data.</text>
</comment>
<proteinExistence type="predicted"/>
<sequence>MMTNTKKMKAVEITEPGGPKALSLCQRDIPQAAPHEVLIAVKAAGVNRPDVLQRMGAYPPPKDASDLPGLEVAGIVEAVGDDVTRFRVGDAVCALTAGGGYAQYVSVDAGSVLPVPAGLTMTQAAALPETFFTVWHNVFERGALQKGEVFLVHGGSSGIGTTAIQLAKAFGATVITTVGSGEKADACRQLGADHVVEYHEEDFVSVAKQVTDGRGVDVILDMVGGDYINRNYACAAMDGRIVQIAFLGGAKTEADFSKLMMKRLTHTGSTLRIRPLEVKALLARQLEEHVWPMIEEVRIAPVMDMIFPLAEAWRAHERMEEGAHIGKIVLDVA</sequence>
<name>A0A0N0E6R3_9HYPH</name>
<dbReference type="Pfam" id="PF00107">
    <property type="entry name" value="ADH_zinc_N"/>
    <property type="match status" value="1"/>
</dbReference>
<protein>
    <submittedName>
        <fullName evidence="4">NAD(P)H-quinone oxidoreductase</fullName>
    </submittedName>
</protein>
<dbReference type="InterPro" id="IPR014189">
    <property type="entry name" value="Quinone_OxRdtase_PIG3"/>
</dbReference>
<dbReference type="CDD" id="cd05276">
    <property type="entry name" value="p53_inducible_oxidoreductase"/>
    <property type="match status" value="1"/>
</dbReference>
<evidence type="ECO:0000313" key="4">
    <source>
        <dbReference type="EMBL" id="KPB00292.1"/>
    </source>
</evidence>
<dbReference type="InterPro" id="IPR011032">
    <property type="entry name" value="GroES-like_sf"/>
</dbReference>
<dbReference type="InterPro" id="IPR013154">
    <property type="entry name" value="ADH-like_N"/>
</dbReference>
<dbReference type="SMART" id="SM00829">
    <property type="entry name" value="PKS_ER"/>
    <property type="match status" value="1"/>
</dbReference>
<organism evidence="4 5">
    <name type="scientific">Ahrensia marina</name>
    <dbReference type="NCBI Taxonomy" id="1514904"/>
    <lineage>
        <taxon>Bacteria</taxon>
        <taxon>Pseudomonadati</taxon>
        <taxon>Pseudomonadota</taxon>
        <taxon>Alphaproteobacteria</taxon>
        <taxon>Hyphomicrobiales</taxon>
        <taxon>Ahrensiaceae</taxon>
        <taxon>Ahrensia</taxon>
    </lineage>
</organism>
<keyword evidence="2" id="KW-0560">Oxidoreductase</keyword>
<evidence type="ECO:0000259" key="3">
    <source>
        <dbReference type="SMART" id="SM00829"/>
    </source>
</evidence>
<dbReference type="GO" id="GO:0070402">
    <property type="term" value="F:NADPH binding"/>
    <property type="evidence" value="ECO:0007669"/>
    <property type="project" value="TreeGrafter"/>
</dbReference>
<keyword evidence="5" id="KW-1185">Reference proteome</keyword>
<dbReference type="PATRIC" id="fig|1514904.3.peg.2003"/>
<dbReference type="PANTHER" id="PTHR48106:SF8">
    <property type="entry name" value="OS02G0805600 PROTEIN"/>
    <property type="match status" value="1"/>
</dbReference>
<dbReference type="SUPFAM" id="SSF50129">
    <property type="entry name" value="GroES-like"/>
    <property type="match status" value="1"/>
</dbReference>
<dbReference type="Gene3D" id="3.40.50.720">
    <property type="entry name" value="NAD(P)-binding Rossmann-like Domain"/>
    <property type="match status" value="1"/>
</dbReference>
<dbReference type="Pfam" id="PF08240">
    <property type="entry name" value="ADH_N"/>
    <property type="match status" value="1"/>
</dbReference>
<dbReference type="InterPro" id="IPR036291">
    <property type="entry name" value="NAD(P)-bd_dom_sf"/>
</dbReference>
<dbReference type="GO" id="GO:0016651">
    <property type="term" value="F:oxidoreductase activity, acting on NAD(P)H"/>
    <property type="evidence" value="ECO:0007669"/>
    <property type="project" value="TreeGrafter"/>
</dbReference>
<dbReference type="PANTHER" id="PTHR48106">
    <property type="entry name" value="QUINONE OXIDOREDUCTASE PIG3-RELATED"/>
    <property type="match status" value="1"/>
</dbReference>
<dbReference type="AlphaFoldDB" id="A0A0N0E6R3"/>
<dbReference type="EMBL" id="JXMU01000025">
    <property type="protein sequence ID" value="KPB00292.1"/>
    <property type="molecule type" value="Genomic_DNA"/>
</dbReference>
<accession>A0A0N0E6R3</accession>
<dbReference type="InterPro" id="IPR013149">
    <property type="entry name" value="ADH-like_C"/>
</dbReference>
<dbReference type="STRING" id="1514904.SU32_14330"/>
<dbReference type="NCBIfam" id="TIGR02824">
    <property type="entry name" value="quinone_pig3"/>
    <property type="match status" value="1"/>
</dbReference>
<reference evidence="4 5" key="1">
    <citation type="submission" date="2015-01" db="EMBL/GenBank/DDBJ databases">
        <title>Ahrensia donghaiensis sp. nov., a novel dimethylsulphoniopropionate-cleavage bacterium isolated from seawater and emended descriptions of the genus Ahrensia and Ahrensia kielensis.</title>
        <authorList>
            <person name="Liu J."/>
        </authorList>
    </citation>
    <scope>NUCLEOTIDE SEQUENCE [LARGE SCALE GENOMIC DNA]</scope>
    <source>
        <strain evidence="4 5">LZD062</strain>
    </source>
</reference>
<gene>
    <name evidence="4" type="ORF">SU32_14330</name>
</gene>
<dbReference type="Proteomes" id="UP000038011">
    <property type="component" value="Unassembled WGS sequence"/>
</dbReference>
<evidence type="ECO:0000313" key="5">
    <source>
        <dbReference type="Proteomes" id="UP000038011"/>
    </source>
</evidence>